<accession>A0AA50HQJ3</accession>
<dbReference type="NCBIfam" id="TIGR00608">
    <property type="entry name" value="radc"/>
    <property type="match status" value="1"/>
</dbReference>
<dbReference type="PROSITE" id="PS01302">
    <property type="entry name" value="UPF0758"/>
    <property type="match status" value="1"/>
</dbReference>
<feature type="domain" description="MPN" evidence="7">
    <location>
        <begin position="101"/>
        <end position="223"/>
    </location>
</feature>
<dbReference type="GO" id="GO:0008237">
    <property type="term" value="F:metallopeptidase activity"/>
    <property type="evidence" value="ECO:0007669"/>
    <property type="project" value="UniProtKB-KW"/>
</dbReference>
<keyword evidence="9" id="KW-1185">Reference proteome</keyword>
<dbReference type="Pfam" id="PF04002">
    <property type="entry name" value="RadC"/>
    <property type="match status" value="1"/>
</dbReference>
<evidence type="ECO:0000313" key="8">
    <source>
        <dbReference type="EMBL" id="WLS78863.1"/>
    </source>
</evidence>
<keyword evidence="3" id="KW-0378">Hydrolase</keyword>
<evidence type="ECO:0000256" key="3">
    <source>
        <dbReference type="ARBA" id="ARBA00022801"/>
    </source>
</evidence>
<evidence type="ECO:0000256" key="2">
    <source>
        <dbReference type="ARBA" id="ARBA00022723"/>
    </source>
</evidence>
<dbReference type="CDD" id="cd08071">
    <property type="entry name" value="MPN_DUF2466"/>
    <property type="match status" value="1"/>
</dbReference>
<dbReference type="GO" id="GO:0046872">
    <property type="term" value="F:metal ion binding"/>
    <property type="evidence" value="ECO:0007669"/>
    <property type="project" value="UniProtKB-KW"/>
</dbReference>
<gene>
    <name evidence="8" type="primary">radC</name>
    <name evidence="8" type="ORF">Q3V30_20980</name>
</gene>
<dbReference type="PANTHER" id="PTHR30471:SF3">
    <property type="entry name" value="UPF0758 PROTEIN YEES-RELATED"/>
    <property type="match status" value="1"/>
</dbReference>
<dbReference type="InterPro" id="IPR046778">
    <property type="entry name" value="UPF0758_N"/>
</dbReference>
<reference evidence="8 9" key="1">
    <citation type="submission" date="2023-07" db="EMBL/GenBank/DDBJ databases">
        <title>Pathogenic bacteria of pear tree diseases.</title>
        <authorList>
            <person name="Zhang Z."/>
            <person name="He L."/>
            <person name="Huang R."/>
        </authorList>
    </citation>
    <scope>NUCLEOTIDE SEQUENCE [LARGE SCALE GENOMIC DNA]</scope>
    <source>
        <strain evidence="8 9">DE2</strain>
    </source>
</reference>
<dbReference type="SUPFAM" id="SSF47781">
    <property type="entry name" value="RuvA domain 2-like"/>
    <property type="match status" value="1"/>
</dbReference>
<dbReference type="InterPro" id="IPR037518">
    <property type="entry name" value="MPN"/>
</dbReference>
<evidence type="ECO:0000313" key="9">
    <source>
        <dbReference type="Proteomes" id="UP001228139"/>
    </source>
</evidence>
<dbReference type="Gene3D" id="3.40.140.10">
    <property type="entry name" value="Cytidine Deaminase, domain 2"/>
    <property type="match status" value="1"/>
</dbReference>
<dbReference type="AlphaFoldDB" id="A0AA50HQJ3"/>
<sequence length="223" mass="24673">METQWKDAPPREKLLAKGAADLSDAELLALFLRTGSGGLHVMALAQQLLDHFGSLYQLMTAERAAFNDIKGIGHAKYAQLSAIVELARRFFTCTQAQENPVAASTTEMLYYFHSQLAHREREIFMVLFLNNQHRIIHSCEMFAGTVNCVEVHPREIVKAALKHNAAALVLAHNHPSGNAKPSKADHAVTQQIIAACQLLNIQVLDHIVIGRGESVSFAERGWI</sequence>
<organism evidence="8 9">
    <name type="scientific">Erwinia pyri</name>
    <dbReference type="NCBI Taxonomy" id="3062598"/>
    <lineage>
        <taxon>Bacteria</taxon>
        <taxon>Pseudomonadati</taxon>
        <taxon>Pseudomonadota</taxon>
        <taxon>Gammaproteobacteria</taxon>
        <taxon>Enterobacterales</taxon>
        <taxon>Erwiniaceae</taxon>
        <taxon>Erwinia</taxon>
    </lineage>
</organism>
<dbReference type="InterPro" id="IPR010994">
    <property type="entry name" value="RuvA_2-like"/>
</dbReference>
<dbReference type="PANTHER" id="PTHR30471">
    <property type="entry name" value="DNA REPAIR PROTEIN RADC"/>
    <property type="match status" value="1"/>
</dbReference>
<dbReference type="EMBL" id="CP132353">
    <property type="protein sequence ID" value="WLS78863.1"/>
    <property type="molecule type" value="Genomic_DNA"/>
</dbReference>
<evidence type="ECO:0000259" key="7">
    <source>
        <dbReference type="PROSITE" id="PS50249"/>
    </source>
</evidence>
<dbReference type="GO" id="GO:0006508">
    <property type="term" value="P:proteolysis"/>
    <property type="evidence" value="ECO:0007669"/>
    <property type="project" value="UniProtKB-KW"/>
</dbReference>
<dbReference type="RefSeq" id="WP_306209125.1">
    <property type="nucleotide sequence ID" value="NZ_CP132353.1"/>
</dbReference>
<keyword evidence="5" id="KW-0482">Metalloprotease</keyword>
<evidence type="ECO:0000256" key="6">
    <source>
        <dbReference type="RuleBase" id="RU003797"/>
    </source>
</evidence>
<keyword evidence="1" id="KW-0645">Protease</keyword>
<evidence type="ECO:0000256" key="1">
    <source>
        <dbReference type="ARBA" id="ARBA00022670"/>
    </source>
</evidence>
<dbReference type="InterPro" id="IPR020891">
    <property type="entry name" value="UPF0758_CS"/>
</dbReference>
<keyword evidence="4" id="KW-0862">Zinc</keyword>
<dbReference type="Pfam" id="PF20582">
    <property type="entry name" value="UPF0758_N"/>
    <property type="match status" value="1"/>
</dbReference>
<dbReference type="PROSITE" id="PS50249">
    <property type="entry name" value="MPN"/>
    <property type="match status" value="1"/>
</dbReference>
<dbReference type="InterPro" id="IPR025657">
    <property type="entry name" value="RadC_JAB"/>
</dbReference>
<dbReference type="NCBIfam" id="NF000642">
    <property type="entry name" value="PRK00024.1"/>
    <property type="match status" value="1"/>
</dbReference>
<protein>
    <submittedName>
        <fullName evidence="8">DNA repair protein RadC</fullName>
    </submittedName>
</protein>
<evidence type="ECO:0000256" key="5">
    <source>
        <dbReference type="ARBA" id="ARBA00023049"/>
    </source>
</evidence>
<dbReference type="KEGG" id="epi:Q3V30_20980"/>
<dbReference type="Proteomes" id="UP001228139">
    <property type="component" value="Chromosome"/>
</dbReference>
<comment type="similarity">
    <text evidence="6">Belongs to the UPF0758 family.</text>
</comment>
<proteinExistence type="inferred from homology"/>
<evidence type="ECO:0000256" key="4">
    <source>
        <dbReference type="ARBA" id="ARBA00022833"/>
    </source>
</evidence>
<name>A0AA50HQJ3_9GAMM</name>
<dbReference type="InterPro" id="IPR001405">
    <property type="entry name" value="UPF0758"/>
</dbReference>
<keyword evidence="2" id="KW-0479">Metal-binding</keyword>
<dbReference type="Gene3D" id="1.10.150.20">
    <property type="entry name" value="5' to 3' exonuclease, C-terminal subdomain"/>
    <property type="match status" value="1"/>
</dbReference>